<evidence type="ECO:0000256" key="3">
    <source>
        <dbReference type="ARBA" id="ARBA00022692"/>
    </source>
</evidence>
<protein>
    <submittedName>
        <fullName evidence="9">Uncharacterized protein</fullName>
    </submittedName>
</protein>
<keyword evidence="2" id="KW-0813">Transport</keyword>
<dbReference type="Proteomes" id="UP000749559">
    <property type="component" value="Unassembled WGS sequence"/>
</dbReference>
<evidence type="ECO:0000256" key="1">
    <source>
        <dbReference type="ARBA" id="ARBA00004141"/>
    </source>
</evidence>
<evidence type="ECO:0000256" key="6">
    <source>
        <dbReference type="ARBA" id="ARBA00023136"/>
    </source>
</evidence>
<keyword evidence="6" id="KW-0472">Membrane</keyword>
<proteinExistence type="predicted"/>
<keyword evidence="3" id="KW-0812">Transmembrane</keyword>
<keyword evidence="8" id="KW-0407">Ion channel</keyword>
<dbReference type="PANTHER" id="PTHR10258">
    <property type="entry name" value="CALCIUM-ACTIVATED POTASSIUM CHANNEL SUBUNIT BETA"/>
    <property type="match status" value="1"/>
</dbReference>
<sequence>MFTYEMCILDKDCRKLLFECSACVSFGAAFVLIVLVVGFAPPYLHGNGFKQTICVVIETGYHDDIPCKCGRWSVMTPVRCLQVLVSYRQQDGEIVRNVTIHREYTARGCTVKESNCSYGVCSEDPVSDIHTLQTFKYYYGLQGRVYDCFYDPTTHNSHAYIERPRPATVIHMIAWPTGFLLMSLSVCAVMVISYIRTRWRLCCFPNNDEDSRIVHLSNEFR</sequence>
<dbReference type="PANTHER" id="PTHR10258:SF8">
    <property type="entry name" value="CALCIUM-ACTIVATED POTASSIUM CHANNEL BK ALPHA SUBUNIT DOMAIN-CONTAINING PROTEIN"/>
    <property type="match status" value="1"/>
</dbReference>
<evidence type="ECO:0000256" key="8">
    <source>
        <dbReference type="ARBA" id="ARBA00023303"/>
    </source>
</evidence>
<name>A0A8J1TWU5_OWEFU</name>
<gene>
    <name evidence="9" type="ORF">OFUS_LOCUS20591</name>
</gene>
<organism evidence="9 10">
    <name type="scientific">Owenia fusiformis</name>
    <name type="common">Polychaete worm</name>
    <dbReference type="NCBI Taxonomy" id="6347"/>
    <lineage>
        <taxon>Eukaryota</taxon>
        <taxon>Metazoa</taxon>
        <taxon>Spiralia</taxon>
        <taxon>Lophotrochozoa</taxon>
        <taxon>Annelida</taxon>
        <taxon>Polychaeta</taxon>
        <taxon>Sedentaria</taxon>
        <taxon>Canalipalpata</taxon>
        <taxon>Sabellida</taxon>
        <taxon>Oweniida</taxon>
        <taxon>Oweniidae</taxon>
        <taxon>Owenia</taxon>
    </lineage>
</organism>
<comment type="subcellular location">
    <subcellularLocation>
        <location evidence="1">Membrane</location>
        <topology evidence="1">Multi-pass membrane protein</topology>
    </subcellularLocation>
</comment>
<keyword evidence="5" id="KW-0406">Ion transport</keyword>
<reference evidence="9" key="1">
    <citation type="submission" date="2022-03" db="EMBL/GenBank/DDBJ databases">
        <authorList>
            <person name="Martin C."/>
        </authorList>
    </citation>
    <scope>NUCLEOTIDE SEQUENCE</scope>
</reference>
<evidence type="ECO:0000256" key="2">
    <source>
        <dbReference type="ARBA" id="ARBA00022448"/>
    </source>
</evidence>
<keyword evidence="7" id="KW-0325">Glycoprotein</keyword>
<evidence type="ECO:0000313" key="9">
    <source>
        <dbReference type="EMBL" id="CAH1796148.1"/>
    </source>
</evidence>
<dbReference type="EMBL" id="CAIIXF020000010">
    <property type="protein sequence ID" value="CAH1796148.1"/>
    <property type="molecule type" value="Genomic_DNA"/>
</dbReference>
<evidence type="ECO:0000313" key="10">
    <source>
        <dbReference type="Proteomes" id="UP000749559"/>
    </source>
</evidence>
<dbReference type="GO" id="GO:0008076">
    <property type="term" value="C:voltage-gated potassium channel complex"/>
    <property type="evidence" value="ECO:0007669"/>
    <property type="project" value="TreeGrafter"/>
</dbReference>
<dbReference type="GO" id="GO:0015459">
    <property type="term" value="F:potassium channel regulator activity"/>
    <property type="evidence" value="ECO:0007669"/>
    <property type="project" value="TreeGrafter"/>
</dbReference>
<keyword evidence="10" id="KW-1185">Reference proteome</keyword>
<evidence type="ECO:0000256" key="5">
    <source>
        <dbReference type="ARBA" id="ARBA00023065"/>
    </source>
</evidence>
<evidence type="ECO:0000256" key="7">
    <source>
        <dbReference type="ARBA" id="ARBA00023180"/>
    </source>
</evidence>
<evidence type="ECO:0000256" key="4">
    <source>
        <dbReference type="ARBA" id="ARBA00022989"/>
    </source>
</evidence>
<keyword evidence="4" id="KW-1133">Transmembrane helix</keyword>
<accession>A0A8J1TWU5</accession>
<dbReference type="InterPro" id="IPR003930">
    <property type="entry name" value="K_chnl_Ca-activ_BK_bsu"/>
</dbReference>
<dbReference type="Pfam" id="PF03185">
    <property type="entry name" value="CaKB"/>
    <property type="match status" value="1"/>
</dbReference>
<comment type="caution">
    <text evidence="9">The sequence shown here is derived from an EMBL/GenBank/DDBJ whole genome shotgun (WGS) entry which is preliminary data.</text>
</comment>
<dbReference type="AlphaFoldDB" id="A0A8J1TWU5"/>
<dbReference type="GO" id="GO:0005513">
    <property type="term" value="P:detection of calcium ion"/>
    <property type="evidence" value="ECO:0007669"/>
    <property type="project" value="TreeGrafter"/>
</dbReference>
<dbReference type="GO" id="GO:0015269">
    <property type="term" value="F:calcium-activated potassium channel activity"/>
    <property type="evidence" value="ECO:0007669"/>
    <property type="project" value="InterPro"/>
</dbReference>